<organism evidence="1 2">
    <name type="scientific">Oceanisphaera avium</name>
    <dbReference type="NCBI Taxonomy" id="1903694"/>
    <lineage>
        <taxon>Bacteria</taxon>
        <taxon>Pseudomonadati</taxon>
        <taxon>Pseudomonadota</taxon>
        <taxon>Gammaproteobacteria</taxon>
        <taxon>Aeromonadales</taxon>
        <taxon>Aeromonadaceae</taxon>
        <taxon>Oceanisphaera</taxon>
    </lineage>
</organism>
<sequence>MNTEFTNAPTKAMYQHIKETHPLPLINEATEAKTGYIGLKGLAAEVKAEYSERFKQEFSEAEFAQIDWQQIVAMLATLGQ</sequence>
<dbReference type="EMBL" id="CP021376">
    <property type="protein sequence ID" value="ART80114.1"/>
    <property type="molecule type" value="Genomic_DNA"/>
</dbReference>
<reference evidence="2" key="1">
    <citation type="submission" date="2017-05" db="EMBL/GenBank/DDBJ databases">
        <authorList>
            <person name="Sung H."/>
        </authorList>
    </citation>
    <scope>NUCLEOTIDE SEQUENCE [LARGE SCALE GENOMIC DNA]</scope>
    <source>
        <strain evidence="2">AMac2203</strain>
    </source>
</reference>
<dbReference type="AlphaFoldDB" id="A0A1Y0CYL9"/>
<dbReference type="KEGG" id="ocm:CBP12_08110"/>
<dbReference type="RefSeq" id="WP_086963983.1">
    <property type="nucleotide sequence ID" value="NZ_CP021376.1"/>
</dbReference>
<evidence type="ECO:0000313" key="1">
    <source>
        <dbReference type="EMBL" id="ART80114.1"/>
    </source>
</evidence>
<evidence type="ECO:0000313" key="2">
    <source>
        <dbReference type="Proteomes" id="UP000243793"/>
    </source>
</evidence>
<keyword evidence="2" id="KW-1185">Reference proteome</keyword>
<dbReference type="Proteomes" id="UP000243793">
    <property type="component" value="Chromosome"/>
</dbReference>
<accession>A0A1Y0CYL9</accession>
<protein>
    <submittedName>
        <fullName evidence="1">Uncharacterized protein</fullName>
    </submittedName>
</protein>
<proteinExistence type="predicted"/>
<gene>
    <name evidence="1" type="ORF">CBP12_08110</name>
</gene>
<name>A0A1Y0CYL9_9GAMM</name>